<dbReference type="STRING" id="338966.Ppro_1266"/>
<dbReference type="RefSeq" id="WP_011735189.1">
    <property type="nucleotide sequence ID" value="NC_008609.1"/>
</dbReference>
<dbReference type="KEGG" id="ppd:Ppro_1266"/>
<dbReference type="InterPro" id="IPR036942">
    <property type="entry name" value="Beta-barrel_TonB_sf"/>
</dbReference>
<feature type="signal peptide" evidence="13">
    <location>
        <begin position="1"/>
        <end position="24"/>
    </location>
</feature>
<dbReference type="GO" id="GO:0044718">
    <property type="term" value="P:siderophore transmembrane transport"/>
    <property type="evidence" value="ECO:0007669"/>
    <property type="project" value="TreeGrafter"/>
</dbReference>
<keyword evidence="2 10" id="KW-0813">Transport</keyword>
<evidence type="ECO:0000256" key="8">
    <source>
        <dbReference type="ARBA" id="ARBA00023170"/>
    </source>
</evidence>
<evidence type="ECO:0000259" key="15">
    <source>
        <dbReference type="Pfam" id="PF07715"/>
    </source>
</evidence>
<dbReference type="PANTHER" id="PTHR30069">
    <property type="entry name" value="TONB-DEPENDENT OUTER MEMBRANE RECEPTOR"/>
    <property type="match status" value="1"/>
</dbReference>
<evidence type="ECO:0000256" key="10">
    <source>
        <dbReference type="PROSITE-ProRule" id="PRU01360"/>
    </source>
</evidence>
<evidence type="ECO:0000256" key="2">
    <source>
        <dbReference type="ARBA" id="ARBA00022448"/>
    </source>
</evidence>
<dbReference type="PANTHER" id="PTHR30069:SF29">
    <property type="entry name" value="HEMOGLOBIN AND HEMOGLOBIN-HAPTOGLOBIN-BINDING PROTEIN 1-RELATED"/>
    <property type="match status" value="1"/>
</dbReference>
<dbReference type="SUPFAM" id="SSF56935">
    <property type="entry name" value="Porins"/>
    <property type="match status" value="1"/>
</dbReference>
<dbReference type="eggNOG" id="COG4771">
    <property type="taxonomic scope" value="Bacteria"/>
</dbReference>
<dbReference type="Proteomes" id="UP000006732">
    <property type="component" value="Chromosome"/>
</dbReference>
<dbReference type="GO" id="GO:0009279">
    <property type="term" value="C:cell outer membrane"/>
    <property type="evidence" value="ECO:0007669"/>
    <property type="project" value="UniProtKB-SubCell"/>
</dbReference>
<dbReference type="EMBL" id="CP000482">
    <property type="protein sequence ID" value="ABK98887.1"/>
    <property type="molecule type" value="Genomic_DNA"/>
</dbReference>
<keyword evidence="9 10" id="KW-0998">Cell outer membrane</keyword>
<evidence type="ECO:0000256" key="12">
    <source>
        <dbReference type="SAM" id="MobiDB-lite"/>
    </source>
</evidence>
<feature type="domain" description="TonB-dependent receptor-like beta-barrel" evidence="14">
    <location>
        <begin position="237"/>
        <end position="653"/>
    </location>
</feature>
<sequence>MKQWYLYAAVLGALVLSRPAVSPAMEQTETAETAEEKRSNLARKKEADAKLDEIVVTATRTAESRKDIPASVHVINEETIKSSSAKDVGELLAEAGIGHVHKYNMALATRIEIRGLTTDSSNEVGNRIMVLVNGNRAGTSNIAKIPVADIERVEVVKGPASVVYGSQAMGGVINIITKKGKGELSGSILAEGGSWGYWKTAAELGGTKHNVDFYATASKSEAKDFSSPGHGRIENTHYDTEDLSTRLGYTFLKDHRIAVGFQHWETEHGSPGYWWKPELKNHNDKERNAIDVEYANSTLTAKYYLTLNKDTYNYPSSTPYYQYFSRTRSQGASLQNVFPIGNHRILVGAEWARIELESRRTDGKKLNSPDTRNDNYAVFTEGKLDLFSNRLILTAGMRYDYFDNSMLATANAINATEDVSKTMDHLTFRGGVVYKVNDALSLRGSVGTAFRAPAPLEIAADYNSTGTKHVVGNPDLKPEKSITYEAGIDFNYKELKSSFAFFHTDFSDKIYQYRVSGIDWSYKNVPGAIIQGVEMDVSYDMGWLTGLDMVFQPYANVTYKTRYESSDPAEIAATKSSRLLYIPEWTGAFGIRAARENWEGRMVFNYQGTERILSYENNANGEYTDKGGFLTASIKGSYRPVKSLELSLAVNNLFDRRYEYVNGYAMAGRTFIGGAKWLF</sequence>
<dbReference type="Pfam" id="PF07715">
    <property type="entry name" value="Plug"/>
    <property type="match status" value="1"/>
</dbReference>
<dbReference type="InterPro" id="IPR012910">
    <property type="entry name" value="Plug_dom"/>
</dbReference>
<dbReference type="InterPro" id="IPR037066">
    <property type="entry name" value="Plug_dom_sf"/>
</dbReference>
<evidence type="ECO:0000256" key="11">
    <source>
        <dbReference type="RuleBase" id="RU003357"/>
    </source>
</evidence>
<feature type="compositionally biased region" description="Basic and acidic residues" evidence="12">
    <location>
        <begin position="34"/>
        <end position="43"/>
    </location>
</feature>
<protein>
    <submittedName>
        <fullName evidence="16">TonB-dependent receptor</fullName>
    </submittedName>
</protein>
<reference evidence="16 17" key="1">
    <citation type="submission" date="2006-10" db="EMBL/GenBank/DDBJ databases">
        <title>Complete sequence of chromosome of Pelobacter propionicus DSM 2379.</title>
        <authorList>
            <consortium name="US DOE Joint Genome Institute"/>
            <person name="Copeland A."/>
            <person name="Lucas S."/>
            <person name="Lapidus A."/>
            <person name="Barry K."/>
            <person name="Detter J.C."/>
            <person name="Glavina del Rio T."/>
            <person name="Hammon N."/>
            <person name="Israni S."/>
            <person name="Dalin E."/>
            <person name="Tice H."/>
            <person name="Pitluck S."/>
            <person name="Saunders E."/>
            <person name="Brettin T."/>
            <person name="Bruce D."/>
            <person name="Han C."/>
            <person name="Tapia R."/>
            <person name="Schmutz J."/>
            <person name="Larimer F."/>
            <person name="Land M."/>
            <person name="Hauser L."/>
            <person name="Kyrpides N."/>
            <person name="Kim E."/>
            <person name="Lovley D."/>
            <person name="Richardson P."/>
        </authorList>
    </citation>
    <scope>NUCLEOTIDE SEQUENCE [LARGE SCALE GENOMIC DNA]</scope>
    <source>
        <strain evidence="17">DSM 2379 / NBRC 103807 / OttBd1</strain>
    </source>
</reference>
<evidence type="ECO:0000256" key="1">
    <source>
        <dbReference type="ARBA" id="ARBA00004571"/>
    </source>
</evidence>
<evidence type="ECO:0000313" key="16">
    <source>
        <dbReference type="EMBL" id="ABK98887.1"/>
    </source>
</evidence>
<dbReference type="OrthoDB" id="9800913at2"/>
<evidence type="ECO:0000256" key="7">
    <source>
        <dbReference type="ARBA" id="ARBA00023136"/>
    </source>
</evidence>
<dbReference type="CDD" id="cd01347">
    <property type="entry name" value="ligand_gated_channel"/>
    <property type="match status" value="1"/>
</dbReference>
<keyword evidence="8 16" id="KW-0675">Receptor</keyword>
<evidence type="ECO:0000256" key="13">
    <source>
        <dbReference type="SAM" id="SignalP"/>
    </source>
</evidence>
<accession>A1ANG7</accession>
<comment type="similarity">
    <text evidence="10 11">Belongs to the TonB-dependent receptor family.</text>
</comment>
<evidence type="ECO:0000256" key="3">
    <source>
        <dbReference type="ARBA" id="ARBA00022452"/>
    </source>
</evidence>
<evidence type="ECO:0000259" key="14">
    <source>
        <dbReference type="Pfam" id="PF00593"/>
    </source>
</evidence>
<proteinExistence type="inferred from homology"/>
<evidence type="ECO:0000256" key="4">
    <source>
        <dbReference type="ARBA" id="ARBA00022692"/>
    </source>
</evidence>
<dbReference type="Gene3D" id="2.40.170.20">
    <property type="entry name" value="TonB-dependent receptor, beta-barrel domain"/>
    <property type="match status" value="1"/>
</dbReference>
<dbReference type="GO" id="GO:0015344">
    <property type="term" value="F:siderophore uptake transmembrane transporter activity"/>
    <property type="evidence" value="ECO:0007669"/>
    <property type="project" value="TreeGrafter"/>
</dbReference>
<evidence type="ECO:0000313" key="17">
    <source>
        <dbReference type="Proteomes" id="UP000006732"/>
    </source>
</evidence>
<dbReference type="Gene3D" id="2.170.130.10">
    <property type="entry name" value="TonB-dependent receptor, plug domain"/>
    <property type="match status" value="1"/>
</dbReference>
<dbReference type="PROSITE" id="PS52016">
    <property type="entry name" value="TONB_DEPENDENT_REC_3"/>
    <property type="match status" value="1"/>
</dbReference>
<gene>
    <name evidence="16" type="ordered locus">Ppro_1266</name>
</gene>
<keyword evidence="7 10" id="KW-0472">Membrane</keyword>
<keyword evidence="4 10" id="KW-0812">Transmembrane</keyword>
<keyword evidence="6 11" id="KW-0798">TonB box</keyword>
<keyword evidence="3 10" id="KW-1134">Transmembrane beta strand</keyword>
<feature type="domain" description="TonB-dependent receptor plug" evidence="15">
    <location>
        <begin position="65"/>
        <end position="172"/>
    </location>
</feature>
<name>A1ANG7_PELPD</name>
<evidence type="ECO:0000256" key="9">
    <source>
        <dbReference type="ARBA" id="ARBA00023237"/>
    </source>
</evidence>
<evidence type="ECO:0000256" key="6">
    <source>
        <dbReference type="ARBA" id="ARBA00023077"/>
    </source>
</evidence>
<keyword evidence="17" id="KW-1185">Reference proteome</keyword>
<keyword evidence="5 13" id="KW-0732">Signal</keyword>
<dbReference type="AlphaFoldDB" id="A1ANG7"/>
<evidence type="ECO:0000256" key="5">
    <source>
        <dbReference type="ARBA" id="ARBA00022729"/>
    </source>
</evidence>
<feature type="chain" id="PRO_5002632003" evidence="13">
    <location>
        <begin position="25"/>
        <end position="679"/>
    </location>
</feature>
<dbReference type="HOGENOM" id="CLU_008287_18_0_7"/>
<dbReference type="InterPro" id="IPR000531">
    <property type="entry name" value="Beta-barrel_TonB"/>
</dbReference>
<organism evidence="16 17">
    <name type="scientific">Pelobacter propionicus (strain DSM 2379 / NBRC 103807 / OttBd1)</name>
    <dbReference type="NCBI Taxonomy" id="338966"/>
    <lineage>
        <taxon>Bacteria</taxon>
        <taxon>Pseudomonadati</taxon>
        <taxon>Thermodesulfobacteriota</taxon>
        <taxon>Desulfuromonadia</taxon>
        <taxon>Desulfuromonadales</taxon>
        <taxon>Desulfuromonadaceae</taxon>
        <taxon>Pelobacter</taxon>
    </lineage>
</organism>
<feature type="region of interest" description="Disordered" evidence="12">
    <location>
        <begin position="23"/>
        <end position="43"/>
    </location>
</feature>
<comment type="subcellular location">
    <subcellularLocation>
        <location evidence="1 10">Cell outer membrane</location>
        <topology evidence="1 10">Multi-pass membrane protein</topology>
    </subcellularLocation>
</comment>
<dbReference type="Pfam" id="PF00593">
    <property type="entry name" value="TonB_dep_Rec_b-barrel"/>
    <property type="match status" value="1"/>
</dbReference>
<dbReference type="InterPro" id="IPR039426">
    <property type="entry name" value="TonB-dep_rcpt-like"/>
</dbReference>